<evidence type="ECO:0000313" key="2">
    <source>
        <dbReference type="Proteomes" id="UP001165064"/>
    </source>
</evidence>
<dbReference type="Proteomes" id="UP001165064">
    <property type="component" value="Unassembled WGS sequence"/>
</dbReference>
<proteinExistence type="predicted"/>
<reference evidence="1" key="1">
    <citation type="submission" date="2023-04" db="EMBL/GenBank/DDBJ databases">
        <title>Ambrosiozyma monospora NBRC 10751.</title>
        <authorList>
            <person name="Ichikawa N."/>
            <person name="Sato H."/>
            <person name="Tonouchi N."/>
        </authorList>
    </citation>
    <scope>NUCLEOTIDE SEQUENCE</scope>
    <source>
        <strain evidence="1">NBRC 10751</strain>
    </source>
</reference>
<keyword evidence="2" id="KW-1185">Reference proteome</keyword>
<accession>A0ACB5SZC5</accession>
<name>A0ACB5SZC5_AMBMO</name>
<gene>
    <name evidence="1" type="ORF">Amon02_000302000</name>
</gene>
<sequence>MSLIPSMIMFYCNFHIIFNSTNSKSSNTITSNNSITQFHLAFKNEEQTKIATSISEVILSSTTFIHKELEQKFSLHSKALVLDLMSWLNLLVTVSDLKVSSTSPMIMNIPGVFQKTSEAVSDMAVHNISHCLMDPMMLKTYISPLKAVVTSKFEPLTKPVTRTSEIEDVTVKLHDWNIFSNKRSQQFIDLDVSFPVCPSHDYQFGSCPTHHSSLIFDPRQCFWFARAFHFCPFYALLSDFSTAVIFMSKDRFKTQSTADEPIASSDYYFDPGILNPIPGSSNPSDTVVDAFNLLLLFLILYGFYLDFRPNLSFNRQC</sequence>
<organism evidence="1 2">
    <name type="scientific">Ambrosiozyma monospora</name>
    <name type="common">Yeast</name>
    <name type="synonym">Endomycopsis monosporus</name>
    <dbReference type="NCBI Taxonomy" id="43982"/>
    <lineage>
        <taxon>Eukaryota</taxon>
        <taxon>Fungi</taxon>
        <taxon>Dikarya</taxon>
        <taxon>Ascomycota</taxon>
        <taxon>Saccharomycotina</taxon>
        <taxon>Pichiomycetes</taxon>
        <taxon>Pichiales</taxon>
        <taxon>Pichiaceae</taxon>
        <taxon>Ambrosiozyma</taxon>
    </lineage>
</organism>
<evidence type="ECO:0000313" key="1">
    <source>
        <dbReference type="EMBL" id="GME77402.1"/>
    </source>
</evidence>
<dbReference type="EMBL" id="BSXS01001837">
    <property type="protein sequence ID" value="GME77402.1"/>
    <property type="molecule type" value="Genomic_DNA"/>
</dbReference>
<comment type="caution">
    <text evidence="1">The sequence shown here is derived from an EMBL/GenBank/DDBJ whole genome shotgun (WGS) entry which is preliminary data.</text>
</comment>
<protein>
    <submittedName>
        <fullName evidence="1">Unnamed protein product</fullName>
    </submittedName>
</protein>